<name>A0A0P1FCK6_THAGE</name>
<dbReference type="Proteomes" id="UP000051587">
    <property type="component" value="Unassembled WGS sequence"/>
</dbReference>
<dbReference type="PROSITE" id="PS51186">
    <property type="entry name" value="GNAT"/>
    <property type="match status" value="1"/>
</dbReference>
<evidence type="ECO:0000259" key="1">
    <source>
        <dbReference type="PROSITE" id="PS51186"/>
    </source>
</evidence>
<gene>
    <name evidence="2" type="ORF">TG4357_02125</name>
</gene>
<dbReference type="GO" id="GO:0016747">
    <property type="term" value="F:acyltransferase activity, transferring groups other than amino-acyl groups"/>
    <property type="evidence" value="ECO:0007669"/>
    <property type="project" value="InterPro"/>
</dbReference>
<dbReference type="RefSeq" id="WP_058262864.1">
    <property type="nucleotide sequence ID" value="NZ_CP051181.1"/>
</dbReference>
<reference evidence="2 3" key="1">
    <citation type="submission" date="2015-09" db="EMBL/GenBank/DDBJ databases">
        <authorList>
            <consortium name="Swine Surveillance"/>
        </authorList>
    </citation>
    <scope>NUCLEOTIDE SEQUENCE [LARGE SCALE GENOMIC DNA]</scope>
    <source>
        <strain evidence="2 3">CECT 4357</strain>
    </source>
</reference>
<dbReference type="SUPFAM" id="SSF55729">
    <property type="entry name" value="Acyl-CoA N-acyltransferases (Nat)"/>
    <property type="match status" value="1"/>
</dbReference>
<dbReference type="InterPro" id="IPR000182">
    <property type="entry name" value="GNAT_dom"/>
</dbReference>
<protein>
    <submittedName>
        <fullName evidence="2">Ribosomal-protein-alanine N-acetyltransferase</fullName>
    </submittedName>
</protein>
<dbReference type="Gene3D" id="3.40.630.30">
    <property type="match status" value="1"/>
</dbReference>
<accession>A0A0P1FCK6</accession>
<organism evidence="2 3">
    <name type="scientific">Thalassovita gelatinovora</name>
    <name type="common">Thalassobius gelatinovorus</name>
    <dbReference type="NCBI Taxonomy" id="53501"/>
    <lineage>
        <taxon>Bacteria</taxon>
        <taxon>Pseudomonadati</taxon>
        <taxon>Pseudomonadota</taxon>
        <taxon>Alphaproteobacteria</taxon>
        <taxon>Rhodobacterales</taxon>
        <taxon>Roseobacteraceae</taxon>
        <taxon>Thalassovita</taxon>
    </lineage>
</organism>
<dbReference type="InterPro" id="IPR016181">
    <property type="entry name" value="Acyl_CoA_acyltransferase"/>
</dbReference>
<dbReference type="OrthoDB" id="9804026at2"/>
<feature type="domain" description="N-acetyltransferase" evidence="1">
    <location>
        <begin position="1"/>
        <end position="137"/>
    </location>
</feature>
<dbReference type="Pfam" id="PF00583">
    <property type="entry name" value="Acetyltransf_1"/>
    <property type="match status" value="1"/>
</dbReference>
<proteinExistence type="predicted"/>
<evidence type="ECO:0000313" key="2">
    <source>
        <dbReference type="EMBL" id="CUH65913.1"/>
    </source>
</evidence>
<sequence length="147" mass="16094">MTDEELARIHRAAFSAQRPWTASEFQSLQQSPHVFLVCSDHAFALGRVIAGEAELLTLATEPVFQGQGQGRSVLEQYHATARTRGAETSFLDVAENNLAALHLYRTAGYDQTAKRPGYYRQPDGSTVAALLLARSLISGWSKSTPES</sequence>
<dbReference type="AlphaFoldDB" id="A0A0P1FCK6"/>
<dbReference type="STRING" id="53501.SAMN04488043_10875"/>
<evidence type="ECO:0000313" key="3">
    <source>
        <dbReference type="Proteomes" id="UP000051587"/>
    </source>
</evidence>
<keyword evidence="3" id="KW-1185">Reference proteome</keyword>
<dbReference type="EMBL" id="CYSA01000019">
    <property type="protein sequence ID" value="CUH65913.1"/>
    <property type="molecule type" value="Genomic_DNA"/>
</dbReference>
<keyword evidence="2" id="KW-0808">Transferase</keyword>